<comment type="caution">
    <text evidence="4">The sequence shown here is derived from an EMBL/GenBank/DDBJ whole genome shotgun (WGS) entry which is preliminary data.</text>
</comment>
<feature type="compositionally biased region" description="Polar residues" evidence="3">
    <location>
        <begin position="149"/>
        <end position="161"/>
    </location>
</feature>
<dbReference type="PANTHER" id="PTHR31624:SF4">
    <property type="entry name" value="CHROMOSOME 16 OPEN READING FRAME 72"/>
    <property type="match status" value="1"/>
</dbReference>
<comment type="subcellular location">
    <subcellularLocation>
        <location evidence="1">Nucleus</location>
    </subcellularLocation>
</comment>
<feature type="compositionally biased region" description="Basic and acidic residues" evidence="3">
    <location>
        <begin position="1"/>
        <end position="19"/>
    </location>
</feature>
<keyword evidence="5" id="KW-1185">Reference proteome</keyword>
<dbReference type="Proteomes" id="UP001642483">
    <property type="component" value="Unassembled WGS sequence"/>
</dbReference>
<proteinExistence type="predicted"/>
<protein>
    <submittedName>
        <fullName evidence="4">Uncharacterized protein</fullName>
    </submittedName>
</protein>
<gene>
    <name evidence="4" type="ORF">CVLEPA_LOCUS22947</name>
</gene>
<evidence type="ECO:0000313" key="4">
    <source>
        <dbReference type="EMBL" id="CAK8690321.1"/>
    </source>
</evidence>
<dbReference type="Pfam" id="PF15251">
    <property type="entry name" value="TAPR1-like"/>
    <property type="match status" value="1"/>
</dbReference>
<evidence type="ECO:0000256" key="1">
    <source>
        <dbReference type="ARBA" id="ARBA00004123"/>
    </source>
</evidence>
<dbReference type="EMBL" id="CAWYQH010000114">
    <property type="protein sequence ID" value="CAK8690321.1"/>
    <property type="molecule type" value="Genomic_DNA"/>
</dbReference>
<keyword evidence="2" id="KW-0539">Nucleus</keyword>
<reference evidence="4 5" key="1">
    <citation type="submission" date="2024-02" db="EMBL/GenBank/DDBJ databases">
        <authorList>
            <person name="Daric V."/>
            <person name="Darras S."/>
        </authorList>
    </citation>
    <scope>NUCLEOTIDE SEQUENCE [LARGE SCALE GENOMIC DNA]</scope>
</reference>
<organism evidence="4 5">
    <name type="scientific">Clavelina lepadiformis</name>
    <name type="common">Light-bulb sea squirt</name>
    <name type="synonym">Ascidia lepadiformis</name>
    <dbReference type="NCBI Taxonomy" id="159417"/>
    <lineage>
        <taxon>Eukaryota</taxon>
        <taxon>Metazoa</taxon>
        <taxon>Chordata</taxon>
        <taxon>Tunicata</taxon>
        <taxon>Ascidiacea</taxon>
        <taxon>Aplousobranchia</taxon>
        <taxon>Clavelinidae</taxon>
        <taxon>Clavelina</taxon>
    </lineage>
</organism>
<evidence type="ECO:0000256" key="3">
    <source>
        <dbReference type="SAM" id="MobiDB-lite"/>
    </source>
</evidence>
<feature type="region of interest" description="Disordered" evidence="3">
    <location>
        <begin position="185"/>
        <end position="245"/>
    </location>
</feature>
<sequence length="245" mass="27471">MEEAPPPRRDADGSREDSSPGRCYSSSENYRTSEPKKDCTAESLYAAEHRDFEQRLWLSFQSTASAIAQLYREKAQGHEYDDMWISFQNAAEIATNMYKDSIEGCKVVSDLALQCGYQRRNKEILSWAKKRRRNIRREDLISLLRCHSPSPTKPHSLSQDGNRGDKMQTFHEAVSMNGLSGAMAEINFGPENSPLHQSSPRNDADLALLLAGEFQQQSGSSSGASSSRKRLSSAHLKSPSPKRKK</sequence>
<feature type="region of interest" description="Disordered" evidence="3">
    <location>
        <begin position="146"/>
        <end position="165"/>
    </location>
</feature>
<accession>A0ABP0GEW9</accession>
<feature type="region of interest" description="Disordered" evidence="3">
    <location>
        <begin position="1"/>
        <end position="35"/>
    </location>
</feature>
<dbReference type="InterPro" id="IPR040308">
    <property type="entry name" value="HAPR1"/>
</dbReference>
<dbReference type="InterPro" id="IPR029196">
    <property type="entry name" value="HAPSTR1-like"/>
</dbReference>
<evidence type="ECO:0000256" key="2">
    <source>
        <dbReference type="ARBA" id="ARBA00023242"/>
    </source>
</evidence>
<evidence type="ECO:0000313" key="5">
    <source>
        <dbReference type="Proteomes" id="UP001642483"/>
    </source>
</evidence>
<name>A0ABP0GEW9_CLALP</name>
<dbReference type="PANTHER" id="PTHR31624">
    <property type="entry name" value="UPF0472 PROTEIN C16ORF72"/>
    <property type="match status" value="1"/>
</dbReference>